<dbReference type="InterPro" id="IPR018736">
    <property type="entry name" value="DUF2279_periplasmic_lipo"/>
</dbReference>
<dbReference type="Pfam" id="PF10043">
    <property type="entry name" value="DUF2279"/>
    <property type="match status" value="1"/>
</dbReference>
<evidence type="ECO:0000313" key="2">
    <source>
        <dbReference type="EMBL" id="GHE67507.1"/>
    </source>
</evidence>
<reference evidence="3" key="1">
    <citation type="journal article" date="2019" name="Int. J. Syst. Evol. Microbiol.">
        <title>The Global Catalogue of Microorganisms (GCM) 10K type strain sequencing project: providing services to taxonomists for standard genome sequencing and annotation.</title>
        <authorList>
            <consortium name="The Broad Institute Genomics Platform"/>
            <consortium name="The Broad Institute Genome Sequencing Center for Infectious Disease"/>
            <person name="Wu L."/>
            <person name="Ma J."/>
        </authorList>
    </citation>
    <scope>NUCLEOTIDE SEQUENCE [LARGE SCALE GENOMIC DNA]</scope>
    <source>
        <strain evidence="3">CGMCC 1.15111</strain>
    </source>
</reference>
<dbReference type="RefSeq" id="WP_189630477.1">
    <property type="nucleotide sequence ID" value="NZ_BNAG01000003.1"/>
</dbReference>
<comment type="caution">
    <text evidence="2">The sequence shown here is derived from an EMBL/GenBank/DDBJ whole genome shotgun (WGS) entry which is preliminary data.</text>
</comment>
<keyword evidence="3" id="KW-1185">Reference proteome</keyword>
<sequence length="297" mass="33990">MYKKLLLIFLLGLMGNLVHAQTEPVSPAEATHRLPLNKVKLYGGIGYGTGLLVLSQAWYAENGFDRFKFFNDNAEWLQVDKLGHTYSTYHFSRVNYELLSRTELTHNKALMWSSLLSTALFLPIEVLDGFSPDYGFSYGDMLANAAGSALFFIQQKSWKEQRIKPKFSFRSTAYPDMRPQILGKSLPEQLLKDYNGQSYWFSFDIHAFAKESYWPKWLNLAIGYGAEGMVFARNGENASAGYSNSRQYFLGLDFDLSYIQTNSKFLKTILFLADFIRLPAPAIQLQQGKITGHWLYH</sequence>
<dbReference type="EMBL" id="BNAG01000003">
    <property type="protein sequence ID" value="GHE67507.1"/>
    <property type="molecule type" value="Genomic_DNA"/>
</dbReference>
<accession>A0ABQ3I620</accession>
<gene>
    <name evidence="2" type="ORF">GCM10011340_23800</name>
</gene>
<evidence type="ECO:0000256" key="1">
    <source>
        <dbReference type="SAM" id="SignalP"/>
    </source>
</evidence>
<dbReference type="Proteomes" id="UP000658258">
    <property type="component" value="Unassembled WGS sequence"/>
</dbReference>
<keyword evidence="1" id="KW-0732">Signal</keyword>
<name>A0ABQ3I620_9BACT</name>
<proteinExistence type="predicted"/>
<organism evidence="2 3">
    <name type="scientific">Roseivirga thermotolerans</name>
    <dbReference type="NCBI Taxonomy" id="1758176"/>
    <lineage>
        <taxon>Bacteria</taxon>
        <taxon>Pseudomonadati</taxon>
        <taxon>Bacteroidota</taxon>
        <taxon>Cytophagia</taxon>
        <taxon>Cytophagales</taxon>
        <taxon>Roseivirgaceae</taxon>
        <taxon>Roseivirga</taxon>
    </lineage>
</organism>
<evidence type="ECO:0000313" key="3">
    <source>
        <dbReference type="Proteomes" id="UP000658258"/>
    </source>
</evidence>
<protein>
    <submittedName>
        <fullName evidence="2">DUF2279 domain-containing protein</fullName>
    </submittedName>
</protein>
<feature type="signal peptide" evidence="1">
    <location>
        <begin position="1"/>
        <end position="20"/>
    </location>
</feature>
<feature type="chain" id="PRO_5046499768" evidence="1">
    <location>
        <begin position="21"/>
        <end position="297"/>
    </location>
</feature>